<dbReference type="OrthoDB" id="2322999at2759"/>
<reference evidence="1 2" key="1">
    <citation type="submission" date="2019-06" db="EMBL/GenBank/DDBJ databases">
        <title>A chromosomal-level reference genome of Carpinus fangiana (Coryloideae, Betulaceae).</title>
        <authorList>
            <person name="Yang X."/>
            <person name="Wang Z."/>
            <person name="Zhang L."/>
            <person name="Hao G."/>
            <person name="Liu J."/>
            <person name="Yang Y."/>
        </authorList>
    </citation>
    <scope>NUCLEOTIDE SEQUENCE [LARGE SCALE GENOMIC DNA]</scope>
    <source>
        <strain evidence="1">Cfa_2016G</strain>
        <tissue evidence="1">Leaf</tissue>
    </source>
</reference>
<proteinExistence type="predicted"/>
<keyword evidence="2" id="KW-1185">Reference proteome</keyword>
<protein>
    <submittedName>
        <fullName evidence="1">Uncharacterized protein</fullName>
    </submittedName>
</protein>
<evidence type="ECO:0000313" key="1">
    <source>
        <dbReference type="EMBL" id="KAB8356453.1"/>
    </source>
</evidence>
<gene>
    <name evidence="1" type="ORF">FH972_024036</name>
</gene>
<comment type="caution">
    <text evidence="1">The sequence shown here is derived from an EMBL/GenBank/DDBJ whole genome shotgun (WGS) entry which is preliminary data.</text>
</comment>
<dbReference type="EMBL" id="VIBQ01000016">
    <property type="protein sequence ID" value="KAB8356453.1"/>
    <property type="molecule type" value="Genomic_DNA"/>
</dbReference>
<accession>A0A5N6KWV6</accession>
<sequence length="160" mass="17549">MAEVVTLYNTLPTLEDELMLATGNVSQPISVHAHGGEIYPERWLKDGTAFEFTTKFTKSPPSDLLRDFQSLIGTNTSLGLYYAGGQGPKDKPVLLERTEGRRNITDPVRLEDLPPGSVQTAWLPSGINPVQMACTITCDTRTTRSPGVKHHKNTKTHGTT</sequence>
<organism evidence="1 2">
    <name type="scientific">Carpinus fangiana</name>
    <dbReference type="NCBI Taxonomy" id="176857"/>
    <lineage>
        <taxon>Eukaryota</taxon>
        <taxon>Viridiplantae</taxon>
        <taxon>Streptophyta</taxon>
        <taxon>Embryophyta</taxon>
        <taxon>Tracheophyta</taxon>
        <taxon>Spermatophyta</taxon>
        <taxon>Magnoliopsida</taxon>
        <taxon>eudicotyledons</taxon>
        <taxon>Gunneridae</taxon>
        <taxon>Pentapetalae</taxon>
        <taxon>rosids</taxon>
        <taxon>fabids</taxon>
        <taxon>Fagales</taxon>
        <taxon>Betulaceae</taxon>
        <taxon>Carpinus</taxon>
    </lineage>
</organism>
<name>A0A5N6KWV6_9ROSI</name>
<dbReference type="AlphaFoldDB" id="A0A5N6KWV6"/>
<dbReference type="Proteomes" id="UP000327013">
    <property type="component" value="Unassembled WGS sequence"/>
</dbReference>
<evidence type="ECO:0000313" key="2">
    <source>
        <dbReference type="Proteomes" id="UP000327013"/>
    </source>
</evidence>